<dbReference type="InterPro" id="IPR025986">
    <property type="entry name" value="RPAP3-like_C"/>
</dbReference>
<feature type="domain" description="RNA-polymerase II-associated protein 3-like C-terminal" evidence="1">
    <location>
        <begin position="45"/>
        <end position="158"/>
    </location>
</feature>
<dbReference type="InterPro" id="IPR042422">
    <property type="entry name" value="CC103"/>
</dbReference>
<dbReference type="Proteomes" id="UP001497512">
    <property type="component" value="Chromosome 2"/>
</dbReference>
<dbReference type="PANTHER" id="PTHR28572:SF1">
    <property type="entry name" value="COILED-COIL DOMAIN-CONTAINING PROTEIN 103"/>
    <property type="match status" value="1"/>
</dbReference>
<sequence length="218" mass="24810">MAPAWSFNASGTQPPLPCEETSSKIDAEYFMEHIVTKDEQCTKYTADSFLKEWRKLGIDNPFTKLEFLTRTAAPFELPEIFKVEIPPYLMADILETILTFFSSEEKSSSHPTTESVSSRAKTRDMLSGQVDVEWVTSLLEALPKCGRFPLAVRLMGERMRVKVQCLFEHLASRAWSHCMNVALSVEKVAEAASSLEHKEDPSIIYRLQDLRATYTIDY</sequence>
<keyword evidence="3" id="KW-1185">Reference proteome</keyword>
<dbReference type="Pfam" id="PF13877">
    <property type="entry name" value="RPAP3_C"/>
    <property type="match status" value="1"/>
</dbReference>
<evidence type="ECO:0000313" key="2">
    <source>
        <dbReference type="EMBL" id="CAK9217099.1"/>
    </source>
</evidence>
<organism evidence="2 3">
    <name type="scientific">Sphagnum troendelagicum</name>
    <dbReference type="NCBI Taxonomy" id="128251"/>
    <lineage>
        <taxon>Eukaryota</taxon>
        <taxon>Viridiplantae</taxon>
        <taxon>Streptophyta</taxon>
        <taxon>Embryophyta</taxon>
        <taxon>Bryophyta</taxon>
        <taxon>Sphagnophytina</taxon>
        <taxon>Sphagnopsida</taxon>
        <taxon>Sphagnales</taxon>
        <taxon>Sphagnaceae</taxon>
        <taxon>Sphagnum</taxon>
    </lineage>
</organism>
<accession>A0ABP0UBF8</accession>
<name>A0ABP0UBF8_9BRYO</name>
<dbReference type="EMBL" id="OZ019894">
    <property type="protein sequence ID" value="CAK9217099.1"/>
    <property type="molecule type" value="Genomic_DNA"/>
</dbReference>
<reference evidence="2" key="1">
    <citation type="submission" date="2024-02" db="EMBL/GenBank/DDBJ databases">
        <authorList>
            <consortium name="ELIXIR-Norway"/>
            <consortium name="Elixir Norway"/>
        </authorList>
    </citation>
    <scope>NUCLEOTIDE SEQUENCE</scope>
</reference>
<proteinExistence type="predicted"/>
<evidence type="ECO:0000259" key="1">
    <source>
        <dbReference type="Pfam" id="PF13877"/>
    </source>
</evidence>
<evidence type="ECO:0000313" key="3">
    <source>
        <dbReference type="Proteomes" id="UP001497512"/>
    </source>
</evidence>
<protein>
    <recommendedName>
        <fullName evidence="1">RNA-polymerase II-associated protein 3-like C-terminal domain-containing protein</fullName>
    </recommendedName>
</protein>
<dbReference type="PANTHER" id="PTHR28572">
    <property type="entry name" value="COILED-COIL DOMAIN-CONTAINING PROTEIN 103"/>
    <property type="match status" value="1"/>
</dbReference>
<gene>
    <name evidence="2" type="ORF">CSSPTR1EN2_LOCUS13801</name>
</gene>